<evidence type="ECO:0000313" key="4">
    <source>
        <dbReference type="EMBL" id="OAB87668.1"/>
    </source>
</evidence>
<dbReference type="PANTHER" id="PTHR43194">
    <property type="entry name" value="HYDROLASE ALPHA/BETA FOLD FAMILY"/>
    <property type="match status" value="1"/>
</dbReference>
<evidence type="ECO:0000259" key="3">
    <source>
        <dbReference type="Pfam" id="PF00561"/>
    </source>
</evidence>
<protein>
    <recommendedName>
        <fullName evidence="3">AB hydrolase-1 domain-containing protein</fullName>
    </recommendedName>
</protein>
<organism evidence="4 5">
    <name type="scientific">Janibacter melonis</name>
    <dbReference type="NCBI Taxonomy" id="262209"/>
    <lineage>
        <taxon>Bacteria</taxon>
        <taxon>Bacillati</taxon>
        <taxon>Actinomycetota</taxon>
        <taxon>Actinomycetes</taxon>
        <taxon>Micrococcales</taxon>
        <taxon>Intrasporangiaceae</taxon>
        <taxon>Janibacter</taxon>
    </lineage>
</organism>
<dbReference type="InterPro" id="IPR050228">
    <property type="entry name" value="Carboxylesterase_BioH"/>
</dbReference>
<comment type="caution">
    <text evidence="4">The sequence shown here is derived from an EMBL/GenBank/DDBJ whole genome shotgun (WGS) entry which is preliminary data.</text>
</comment>
<accession>A0A176QD35</accession>
<dbReference type="GO" id="GO:0003824">
    <property type="term" value="F:catalytic activity"/>
    <property type="evidence" value="ECO:0007669"/>
    <property type="project" value="InterPro"/>
</dbReference>
<keyword evidence="5" id="KW-1185">Reference proteome</keyword>
<dbReference type="RefSeq" id="WP_083968526.1">
    <property type="nucleotide sequence ID" value="NZ_LQZG01000002.1"/>
</dbReference>
<dbReference type="InterPro" id="IPR029058">
    <property type="entry name" value="AB_hydrolase_fold"/>
</dbReference>
<feature type="signal peptide" evidence="2">
    <location>
        <begin position="1"/>
        <end position="27"/>
    </location>
</feature>
<proteinExistence type="predicted"/>
<sequence>MASRRTKTALGASLGAGVIAAGAGAIAARRGHGPVRTSHPDGTHPWGFTPGRVESVLATDGTVLHVEVDEPKGSTRRGRPTVVLVHGFTIDLTTWAHQRRRLVLEGYRVVTYDQRNHGLSGQGDLSDCTIEQLGRDLRSVLEAVVPSGPVVLVGHSMGGMTIMSLAQQQPALVEERVRAVGLVSTSAGGGGLVSVGFGPLLDGLVVRLGPGLLRRLGSRDGVWGGLRRVGRDAERTAVQRYGFGERADDETLSYFSDVIFSTPLATIAAFLPQLDELDVRDALPGLARAEVLVLGGSRDQLTPPSHSEAIVDLVPRSVHVVVPGAGHLLPMERPDVVTSELLALVERGVAARARSGRSAAGAEVRDTGAGVGASA</sequence>
<feature type="chain" id="PRO_5039619357" description="AB hydrolase-1 domain-containing protein" evidence="2">
    <location>
        <begin position="28"/>
        <end position="375"/>
    </location>
</feature>
<feature type="region of interest" description="Disordered" evidence="1">
    <location>
        <begin position="356"/>
        <end position="375"/>
    </location>
</feature>
<dbReference type="SUPFAM" id="SSF53474">
    <property type="entry name" value="alpha/beta-Hydrolases"/>
    <property type="match status" value="1"/>
</dbReference>
<evidence type="ECO:0000256" key="1">
    <source>
        <dbReference type="SAM" id="MobiDB-lite"/>
    </source>
</evidence>
<evidence type="ECO:0000256" key="2">
    <source>
        <dbReference type="SAM" id="SignalP"/>
    </source>
</evidence>
<keyword evidence="2" id="KW-0732">Signal</keyword>
<evidence type="ECO:0000313" key="5">
    <source>
        <dbReference type="Proteomes" id="UP000076976"/>
    </source>
</evidence>
<dbReference type="InterPro" id="IPR000639">
    <property type="entry name" value="Epox_hydrolase-like"/>
</dbReference>
<gene>
    <name evidence="4" type="ORF">AWH69_06325</name>
</gene>
<dbReference type="STRING" id="262209.AWH69_06325"/>
<dbReference type="InterPro" id="IPR000073">
    <property type="entry name" value="AB_hydrolase_1"/>
</dbReference>
<dbReference type="PANTHER" id="PTHR43194:SF2">
    <property type="entry name" value="PEROXISOMAL MEMBRANE PROTEIN LPX1"/>
    <property type="match status" value="1"/>
</dbReference>
<dbReference type="AlphaFoldDB" id="A0A176QD35"/>
<dbReference type="PRINTS" id="PR00412">
    <property type="entry name" value="EPOXHYDRLASE"/>
</dbReference>
<dbReference type="Proteomes" id="UP000076976">
    <property type="component" value="Unassembled WGS sequence"/>
</dbReference>
<dbReference type="Gene3D" id="3.40.50.1820">
    <property type="entry name" value="alpha/beta hydrolase"/>
    <property type="match status" value="1"/>
</dbReference>
<dbReference type="Pfam" id="PF00561">
    <property type="entry name" value="Abhydrolase_1"/>
    <property type="match status" value="1"/>
</dbReference>
<reference evidence="4 5" key="1">
    <citation type="submission" date="2016-01" db="EMBL/GenBank/DDBJ databases">
        <title>Janibacter melonis strain CD11_4 genome sequencing and assembly.</title>
        <authorList>
            <person name="Nair G.R."/>
            <person name="Kaur G."/>
            <person name="Chander A.M."/>
            <person name="Mayilraj S."/>
        </authorList>
    </citation>
    <scope>NUCLEOTIDE SEQUENCE [LARGE SCALE GENOMIC DNA]</scope>
    <source>
        <strain evidence="4 5">CD11-4</strain>
    </source>
</reference>
<feature type="domain" description="AB hydrolase-1" evidence="3">
    <location>
        <begin position="80"/>
        <end position="334"/>
    </location>
</feature>
<dbReference type="EMBL" id="LQZG01000002">
    <property type="protein sequence ID" value="OAB87668.1"/>
    <property type="molecule type" value="Genomic_DNA"/>
</dbReference>
<name>A0A176QD35_9MICO</name>